<feature type="domain" description="RING-type" evidence="5">
    <location>
        <begin position="35"/>
        <end position="77"/>
    </location>
</feature>
<evidence type="ECO:0000313" key="7">
    <source>
        <dbReference type="Proteomes" id="UP000092600"/>
    </source>
</evidence>
<dbReference type="GO" id="GO:0005634">
    <property type="term" value="C:nucleus"/>
    <property type="evidence" value="ECO:0007669"/>
    <property type="project" value="TreeGrafter"/>
</dbReference>
<name>A0A199UVY7_ANACO</name>
<dbReference type="PROSITE" id="PS50089">
    <property type="entry name" value="ZF_RING_2"/>
    <property type="match status" value="1"/>
</dbReference>
<evidence type="ECO:0000256" key="1">
    <source>
        <dbReference type="ARBA" id="ARBA00022723"/>
    </source>
</evidence>
<dbReference type="GO" id="GO:0006511">
    <property type="term" value="P:ubiquitin-dependent protein catabolic process"/>
    <property type="evidence" value="ECO:0007669"/>
    <property type="project" value="TreeGrafter"/>
</dbReference>
<keyword evidence="1" id="KW-0479">Metal-binding</keyword>
<dbReference type="InterPro" id="IPR001841">
    <property type="entry name" value="Znf_RING"/>
</dbReference>
<gene>
    <name evidence="6" type="ORF">ACMD2_13079</name>
</gene>
<evidence type="ECO:0000259" key="5">
    <source>
        <dbReference type="PROSITE" id="PS50089"/>
    </source>
</evidence>
<dbReference type="AlphaFoldDB" id="A0A199UVY7"/>
<evidence type="ECO:0000256" key="3">
    <source>
        <dbReference type="ARBA" id="ARBA00022833"/>
    </source>
</evidence>
<sequence length="94" mass="11142">MLDRCHVKRQLQAMKIFPYPHDSSATNTNPIFASCLICLEEFVAGEVVRELTACRHLYHRACIDRWLEESWTCPRCQRRAVTHNIIWTHIRDMT</sequence>
<accession>A0A199UVY7</accession>
<organism evidence="6 7">
    <name type="scientific">Ananas comosus</name>
    <name type="common">Pineapple</name>
    <name type="synonym">Ananas ananas</name>
    <dbReference type="NCBI Taxonomy" id="4615"/>
    <lineage>
        <taxon>Eukaryota</taxon>
        <taxon>Viridiplantae</taxon>
        <taxon>Streptophyta</taxon>
        <taxon>Embryophyta</taxon>
        <taxon>Tracheophyta</taxon>
        <taxon>Spermatophyta</taxon>
        <taxon>Magnoliopsida</taxon>
        <taxon>Liliopsida</taxon>
        <taxon>Poales</taxon>
        <taxon>Bromeliaceae</taxon>
        <taxon>Bromelioideae</taxon>
        <taxon>Ananas</taxon>
    </lineage>
</organism>
<dbReference type="Pfam" id="PF13639">
    <property type="entry name" value="zf-RING_2"/>
    <property type="match status" value="1"/>
</dbReference>
<dbReference type="PANTHER" id="PTHR45931">
    <property type="entry name" value="SI:CH211-59O9.10"/>
    <property type="match status" value="1"/>
</dbReference>
<dbReference type="Gene3D" id="3.30.40.10">
    <property type="entry name" value="Zinc/RING finger domain, C3HC4 (zinc finger)"/>
    <property type="match status" value="1"/>
</dbReference>
<dbReference type="GO" id="GO:0061630">
    <property type="term" value="F:ubiquitin protein ligase activity"/>
    <property type="evidence" value="ECO:0007669"/>
    <property type="project" value="TreeGrafter"/>
</dbReference>
<keyword evidence="3" id="KW-0862">Zinc</keyword>
<dbReference type="SUPFAM" id="SSF57850">
    <property type="entry name" value="RING/U-box"/>
    <property type="match status" value="1"/>
</dbReference>
<dbReference type="PROSITE" id="PS51257">
    <property type="entry name" value="PROKAR_LIPOPROTEIN"/>
    <property type="match status" value="1"/>
</dbReference>
<evidence type="ECO:0000256" key="4">
    <source>
        <dbReference type="PROSITE-ProRule" id="PRU00175"/>
    </source>
</evidence>
<dbReference type="SMART" id="SM00184">
    <property type="entry name" value="RING"/>
    <property type="match status" value="1"/>
</dbReference>
<dbReference type="InterPro" id="IPR013083">
    <property type="entry name" value="Znf_RING/FYVE/PHD"/>
</dbReference>
<reference evidence="6 7" key="1">
    <citation type="journal article" date="2016" name="DNA Res.">
        <title>The draft genome of MD-2 pineapple using hybrid error correction of long reads.</title>
        <authorList>
            <person name="Redwan R.M."/>
            <person name="Saidin A."/>
            <person name="Kumar S.V."/>
        </authorList>
    </citation>
    <scope>NUCLEOTIDE SEQUENCE [LARGE SCALE GENOMIC DNA]</scope>
    <source>
        <strain evidence="7">cv. MD2</strain>
        <tissue evidence="6">Leaf</tissue>
    </source>
</reference>
<evidence type="ECO:0000313" key="6">
    <source>
        <dbReference type="EMBL" id="OAY68795.1"/>
    </source>
</evidence>
<dbReference type="PANTHER" id="PTHR45931:SF3">
    <property type="entry name" value="RING ZINC FINGER-CONTAINING PROTEIN"/>
    <property type="match status" value="1"/>
</dbReference>
<proteinExistence type="predicted"/>
<dbReference type="Proteomes" id="UP000092600">
    <property type="component" value="Unassembled WGS sequence"/>
</dbReference>
<evidence type="ECO:0000256" key="2">
    <source>
        <dbReference type="ARBA" id="ARBA00022771"/>
    </source>
</evidence>
<dbReference type="InterPro" id="IPR051834">
    <property type="entry name" value="RING_finger_E3_ligase"/>
</dbReference>
<protein>
    <submittedName>
        <fullName evidence="6">RING-H2 finger protein ATL75</fullName>
    </submittedName>
</protein>
<comment type="caution">
    <text evidence="6">The sequence shown here is derived from an EMBL/GenBank/DDBJ whole genome shotgun (WGS) entry which is preliminary data.</text>
</comment>
<dbReference type="EMBL" id="LSRQ01004754">
    <property type="protein sequence ID" value="OAY68795.1"/>
    <property type="molecule type" value="Genomic_DNA"/>
</dbReference>
<keyword evidence="2 4" id="KW-0863">Zinc-finger</keyword>
<dbReference type="GO" id="GO:0008270">
    <property type="term" value="F:zinc ion binding"/>
    <property type="evidence" value="ECO:0007669"/>
    <property type="project" value="UniProtKB-KW"/>
</dbReference>